<dbReference type="PANTHER" id="PTHR37016:SF3">
    <property type="entry name" value="NEUTRAL PROTEASE 2-RELATED"/>
    <property type="match status" value="1"/>
</dbReference>
<evidence type="ECO:0000256" key="7">
    <source>
        <dbReference type="ARBA" id="ARBA00023049"/>
    </source>
</evidence>
<comment type="similarity">
    <text evidence="2">Belongs to the peptidase M35 family.</text>
</comment>
<dbReference type="Gene3D" id="3.40.390.10">
    <property type="entry name" value="Collagenase (Catalytic Domain)"/>
    <property type="match status" value="1"/>
</dbReference>
<sequence length="364" mass="38639">MFSKLTFALLSAFVQLGLALNQGDLTVSLQAIESSVKSVGDIILTAVISNPTENDVRVLRAHNVLDTSATQSFDITSSDGTMVPFAGIKPTIDLSNESAYVIIPAGQSVAVNHSIGSFYDFSSFATGTSFSFAPRTTFQLGYDDTPIVADAAPVEVKVNEDLSFTPFFASPGASLSTPTCSDGGKLGVITDSLRYARSLAGGAATDITSSAPNGPHFQTYFGGNSNSDIWYNLDRIAGDLVGNRGIYCAIDYADSRDGCNNNPSWIAYTVINGADNPIYVCELFFQAGSTPNICNTHTYDDTMSSNGGIILHELSHAVDGTDDVIYGCSASATLSPADKKRNADNYRCLGLNVYLDWNCIHGPL</sequence>
<keyword evidence="6" id="KW-0862">Zinc</keyword>
<evidence type="ECO:0000259" key="9">
    <source>
        <dbReference type="Pfam" id="PF14521"/>
    </source>
</evidence>
<dbReference type="Pfam" id="PF14521">
    <property type="entry name" value="Aspzincin_M35"/>
    <property type="match status" value="1"/>
</dbReference>
<keyword evidence="5" id="KW-0378">Hydrolase</keyword>
<comment type="cofactor">
    <cofactor evidence="1">
        <name>Zn(2+)</name>
        <dbReference type="ChEBI" id="CHEBI:29105"/>
    </cofactor>
</comment>
<dbReference type="OrthoDB" id="412874at2759"/>
<keyword evidence="3" id="KW-0645">Protease</keyword>
<evidence type="ECO:0000313" key="10">
    <source>
        <dbReference type="EMBL" id="KAG7086233.1"/>
    </source>
</evidence>
<dbReference type="AlphaFoldDB" id="A0A9P7RNN3"/>
<keyword evidence="8" id="KW-0732">Signal</keyword>
<dbReference type="SUPFAM" id="SSF55486">
    <property type="entry name" value="Metalloproteases ('zincins'), catalytic domain"/>
    <property type="match status" value="1"/>
</dbReference>
<dbReference type="PANTHER" id="PTHR37016">
    <property type="match status" value="1"/>
</dbReference>
<evidence type="ECO:0000313" key="11">
    <source>
        <dbReference type="Proteomes" id="UP001049176"/>
    </source>
</evidence>
<dbReference type="GO" id="GO:0004222">
    <property type="term" value="F:metalloendopeptidase activity"/>
    <property type="evidence" value="ECO:0007669"/>
    <property type="project" value="InterPro"/>
</dbReference>
<dbReference type="InterPro" id="IPR024079">
    <property type="entry name" value="MetalloPept_cat_dom_sf"/>
</dbReference>
<dbReference type="GeneID" id="66071280"/>
<evidence type="ECO:0000256" key="2">
    <source>
        <dbReference type="ARBA" id="ARBA00010279"/>
    </source>
</evidence>
<name>A0A9P7RNN3_9AGAR</name>
<keyword evidence="4" id="KW-0479">Metal-binding</keyword>
<keyword evidence="11" id="KW-1185">Reference proteome</keyword>
<evidence type="ECO:0000256" key="1">
    <source>
        <dbReference type="ARBA" id="ARBA00001947"/>
    </source>
</evidence>
<feature type="chain" id="PRO_5040515889" description="Lysine-specific metallo-endopeptidase domain-containing protein" evidence="8">
    <location>
        <begin position="20"/>
        <end position="364"/>
    </location>
</feature>
<accession>A0A9P7RNN3</accession>
<gene>
    <name evidence="10" type="ORF">E1B28_002204</name>
</gene>
<feature type="signal peptide" evidence="8">
    <location>
        <begin position="1"/>
        <end position="19"/>
    </location>
</feature>
<reference evidence="10" key="1">
    <citation type="journal article" date="2021" name="Genome Biol. Evol.">
        <title>The assembled and annotated genome of the fairy-ring fungus Marasmius oreades.</title>
        <authorList>
            <person name="Hiltunen M."/>
            <person name="Ament-Velasquez S.L."/>
            <person name="Johannesson H."/>
        </authorList>
    </citation>
    <scope>NUCLEOTIDE SEQUENCE</scope>
    <source>
        <strain evidence="10">03SP1</strain>
    </source>
</reference>
<organism evidence="10 11">
    <name type="scientific">Marasmius oreades</name>
    <name type="common">fairy-ring Marasmius</name>
    <dbReference type="NCBI Taxonomy" id="181124"/>
    <lineage>
        <taxon>Eukaryota</taxon>
        <taxon>Fungi</taxon>
        <taxon>Dikarya</taxon>
        <taxon>Basidiomycota</taxon>
        <taxon>Agaricomycotina</taxon>
        <taxon>Agaricomycetes</taxon>
        <taxon>Agaricomycetidae</taxon>
        <taxon>Agaricales</taxon>
        <taxon>Marasmiineae</taxon>
        <taxon>Marasmiaceae</taxon>
        <taxon>Marasmius</taxon>
    </lineage>
</organism>
<comment type="caution">
    <text evidence="10">The sequence shown here is derived from an EMBL/GenBank/DDBJ whole genome shotgun (WGS) entry which is preliminary data.</text>
</comment>
<keyword evidence="7" id="KW-0482">Metalloprotease</keyword>
<protein>
    <recommendedName>
        <fullName evidence="9">Lysine-specific metallo-endopeptidase domain-containing protein</fullName>
    </recommendedName>
</protein>
<dbReference type="KEGG" id="more:E1B28_002204"/>
<evidence type="ECO:0000256" key="5">
    <source>
        <dbReference type="ARBA" id="ARBA00022801"/>
    </source>
</evidence>
<feature type="domain" description="Lysine-specific metallo-endopeptidase" evidence="9">
    <location>
        <begin position="208"/>
        <end position="347"/>
    </location>
</feature>
<dbReference type="InterPro" id="IPR029463">
    <property type="entry name" value="Lys_MEP"/>
</dbReference>
<evidence type="ECO:0000256" key="6">
    <source>
        <dbReference type="ARBA" id="ARBA00022833"/>
    </source>
</evidence>
<evidence type="ECO:0000256" key="4">
    <source>
        <dbReference type="ARBA" id="ARBA00022723"/>
    </source>
</evidence>
<evidence type="ECO:0000256" key="8">
    <source>
        <dbReference type="SAM" id="SignalP"/>
    </source>
</evidence>
<dbReference type="RefSeq" id="XP_043002704.1">
    <property type="nucleotide sequence ID" value="XM_043159105.1"/>
</dbReference>
<dbReference type="GO" id="GO:0006508">
    <property type="term" value="P:proteolysis"/>
    <property type="evidence" value="ECO:0007669"/>
    <property type="project" value="UniProtKB-KW"/>
</dbReference>
<evidence type="ECO:0000256" key="3">
    <source>
        <dbReference type="ARBA" id="ARBA00022670"/>
    </source>
</evidence>
<dbReference type="Proteomes" id="UP001049176">
    <property type="component" value="Chromosome 10"/>
</dbReference>
<proteinExistence type="inferred from homology"/>
<dbReference type="InterPro" id="IPR050414">
    <property type="entry name" value="Fungal_M35_metalloproteases"/>
</dbReference>
<dbReference type="EMBL" id="CM032190">
    <property type="protein sequence ID" value="KAG7086233.1"/>
    <property type="molecule type" value="Genomic_DNA"/>
</dbReference>
<dbReference type="GO" id="GO:0046872">
    <property type="term" value="F:metal ion binding"/>
    <property type="evidence" value="ECO:0007669"/>
    <property type="project" value="UniProtKB-KW"/>
</dbReference>
<dbReference type="Gene3D" id="2.60.40.2970">
    <property type="match status" value="1"/>
</dbReference>